<dbReference type="Pfam" id="PF00665">
    <property type="entry name" value="rve"/>
    <property type="match status" value="1"/>
</dbReference>
<dbReference type="Proteomes" id="UP001158066">
    <property type="component" value="Unassembled WGS sequence"/>
</dbReference>
<dbReference type="EMBL" id="FXUF01000018">
    <property type="protein sequence ID" value="SMP69313.1"/>
    <property type="molecule type" value="Genomic_DNA"/>
</dbReference>
<dbReference type="PANTHER" id="PTHR46889">
    <property type="entry name" value="TRANSPOSASE INSF FOR INSERTION SEQUENCE IS3B-RELATED"/>
    <property type="match status" value="1"/>
</dbReference>
<dbReference type="InterPro" id="IPR050900">
    <property type="entry name" value="Transposase_IS3/IS150/IS904"/>
</dbReference>
<evidence type="ECO:0000313" key="2">
    <source>
        <dbReference type="EMBL" id="SMP69313.1"/>
    </source>
</evidence>
<dbReference type="PANTHER" id="PTHR46889:SF4">
    <property type="entry name" value="TRANSPOSASE INSO FOR INSERTION SEQUENCE ELEMENT IS911B-RELATED"/>
    <property type="match status" value="1"/>
</dbReference>
<protein>
    <submittedName>
        <fullName evidence="2">Integrase core domain-containing protein</fullName>
    </submittedName>
</protein>
<evidence type="ECO:0000259" key="1">
    <source>
        <dbReference type="Pfam" id="PF00665"/>
    </source>
</evidence>
<proteinExistence type="predicted"/>
<feature type="domain" description="Integrase catalytic" evidence="1">
    <location>
        <begin position="38"/>
        <end position="106"/>
    </location>
</feature>
<reference evidence="2" key="1">
    <citation type="submission" date="2017-05" db="EMBL/GenBank/DDBJ databases">
        <authorList>
            <person name="Varghese N."/>
            <person name="Submissions S."/>
        </authorList>
    </citation>
    <scope>NUCLEOTIDE SEQUENCE</scope>
    <source>
        <strain evidence="2">Su22</strain>
    </source>
</reference>
<evidence type="ECO:0000313" key="3">
    <source>
        <dbReference type="Proteomes" id="UP001158066"/>
    </source>
</evidence>
<dbReference type="GO" id="GO:0015074">
    <property type="term" value="P:DNA integration"/>
    <property type="evidence" value="ECO:0007669"/>
    <property type="project" value="InterPro"/>
</dbReference>
<keyword evidence="3" id="KW-1185">Reference proteome</keyword>
<dbReference type="AlphaFoldDB" id="A0AA45WYL2"/>
<dbReference type="InterPro" id="IPR012337">
    <property type="entry name" value="RNaseH-like_sf"/>
</dbReference>
<accession>A0AA45WYL2</accession>
<gene>
    <name evidence="2" type="ORF">SAMN06296020_11868</name>
</gene>
<comment type="caution">
    <text evidence="2">The sequence shown here is derived from an EMBL/GenBank/DDBJ whole genome shotgun (WGS) entry which is preliminary data.</text>
</comment>
<dbReference type="InterPro" id="IPR001584">
    <property type="entry name" value="Integrase_cat-core"/>
</dbReference>
<name>A0AA45WYL2_9CLOT</name>
<dbReference type="SUPFAM" id="SSF53098">
    <property type="entry name" value="Ribonuclease H-like"/>
    <property type="match status" value="1"/>
</dbReference>
<organism evidence="2 3">
    <name type="scientific">Anoxynatronum buryatiense</name>
    <dbReference type="NCBI Taxonomy" id="489973"/>
    <lineage>
        <taxon>Bacteria</taxon>
        <taxon>Bacillati</taxon>
        <taxon>Bacillota</taxon>
        <taxon>Clostridia</taxon>
        <taxon>Eubacteriales</taxon>
        <taxon>Clostridiaceae</taxon>
        <taxon>Anoxynatronum</taxon>
    </lineage>
</organism>
<sequence>MKANGLVSNDTVAQYKVHSRKAKESSVPNRLNRQFDEHSPYSVIVSDLTYVRVGSKWHCICLLANLFNREIVGYSVGSRMTAELVHQALSTVKENLNQVQLFHSDQIFLFKKRVAIPRIGIEVKAKSASQAKSTRKTGLFLLLYT</sequence>